<dbReference type="InParanoid" id="A0A0C2SS27"/>
<keyword evidence="2" id="KW-1185">Reference proteome</keyword>
<dbReference type="AlphaFoldDB" id="A0A0C2SS27"/>
<evidence type="ECO:0000313" key="1">
    <source>
        <dbReference type="EMBL" id="KIL56824.1"/>
    </source>
</evidence>
<reference evidence="1 2" key="1">
    <citation type="submission" date="2014-04" db="EMBL/GenBank/DDBJ databases">
        <title>Evolutionary Origins and Diversification of the Mycorrhizal Mutualists.</title>
        <authorList>
            <consortium name="DOE Joint Genome Institute"/>
            <consortium name="Mycorrhizal Genomics Consortium"/>
            <person name="Kohler A."/>
            <person name="Kuo A."/>
            <person name="Nagy L.G."/>
            <person name="Floudas D."/>
            <person name="Copeland A."/>
            <person name="Barry K.W."/>
            <person name="Cichocki N."/>
            <person name="Veneault-Fourrey C."/>
            <person name="LaButti K."/>
            <person name="Lindquist E.A."/>
            <person name="Lipzen A."/>
            <person name="Lundell T."/>
            <person name="Morin E."/>
            <person name="Murat C."/>
            <person name="Riley R."/>
            <person name="Ohm R."/>
            <person name="Sun H."/>
            <person name="Tunlid A."/>
            <person name="Henrissat B."/>
            <person name="Grigoriev I.V."/>
            <person name="Hibbett D.S."/>
            <person name="Martin F."/>
        </authorList>
    </citation>
    <scope>NUCLEOTIDE SEQUENCE [LARGE SCALE GENOMIC DNA]</scope>
    <source>
        <strain evidence="1 2">Koide BX008</strain>
    </source>
</reference>
<evidence type="ECO:0000313" key="2">
    <source>
        <dbReference type="Proteomes" id="UP000054549"/>
    </source>
</evidence>
<protein>
    <submittedName>
        <fullName evidence="1">Uncharacterized protein</fullName>
    </submittedName>
</protein>
<gene>
    <name evidence="1" type="ORF">M378DRAFT_172355</name>
</gene>
<dbReference type="Proteomes" id="UP000054549">
    <property type="component" value="Unassembled WGS sequence"/>
</dbReference>
<proteinExistence type="predicted"/>
<name>A0A0C2SS27_AMAMK</name>
<dbReference type="EMBL" id="KN818398">
    <property type="protein sequence ID" value="KIL56824.1"/>
    <property type="molecule type" value="Genomic_DNA"/>
</dbReference>
<dbReference type="HOGENOM" id="CLU_2526962_0_0_1"/>
<sequence length="84" mass="8917">MTAQCLYSSAYASAELTEHTLSDTVESRMNCSIVSSANAGMRIVWKAETPNVTLYHLCAPMITAYSCLLAQAESPLGTSVVAAL</sequence>
<organism evidence="1 2">
    <name type="scientific">Amanita muscaria (strain Koide BX008)</name>
    <dbReference type="NCBI Taxonomy" id="946122"/>
    <lineage>
        <taxon>Eukaryota</taxon>
        <taxon>Fungi</taxon>
        <taxon>Dikarya</taxon>
        <taxon>Basidiomycota</taxon>
        <taxon>Agaricomycotina</taxon>
        <taxon>Agaricomycetes</taxon>
        <taxon>Agaricomycetidae</taxon>
        <taxon>Agaricales</taxon>
        <taxon>Pluteineae</taxon>
        <taxon>Amanitaceae</taxon>
        <taxon>Amanita</taxon>
    </lineage>
</organism>
<accession>A0A0C2SS27</accession>